<evidence type="ECO:0000313" key="2">
    <source>
        <dbReference type="Proteomes" id="UP000070256"/>
    </source>
</evidence>
<dbReference type="Proteomes" id="UP000070256">
    <property type="component" value="Unassembled WGS sequence"/>
</dbReference>
<accession>A0A133VP73</accession>
<dbReference type="EMBL" id="LHYK01000007">
    <property type="protein sequence ID" value="KXB08207.1"/>
    <property type="molecule type" value="Genomic_DNA"/>
</dbReference>
<dbReference type="AlphaFoldDB" id="A0A133VP73"/>
<comment type="caution">
    <text evidence="1">The sequence shown here is derived from an EMBL/GenBank/DDBJ whole genome shotgun (WGS) entry which is preliminary data.</text>
</comment>
<proteinExistence type="predicted"/>
<evidence type="ECO:0000313" key="1">
    <source>
        <dbReference type="EMBL" id="KXB08207.1"/>
    </source>
</evidence>
<organism evidence="1 2">
    <name type="scientific">candidate division MSBL1 archaeon SCGC-AAA385D11</name>
    <dbReference type="NCBI Taxonomy" id="1698286"/>
    <lineage>
        <taxon>Archaea</taxon>
        <taxon>Methanobacteriati</taxon>
        <taxon>Methanobacteriota</taxon>
        <taxon>candidate division MSBL1</taxon>
    </lineage>
</organism>
<reference evidence="1 2" key="1">
    <citation type="journal article" date="2016" name="Sci. Rep.">
        <title>Metabolic traits of an uncultured archaeal lineage -MSBL1- from brine pools of the Red Sea.</title>
        <authorList>
            <person name="Mwirichia R."/>
            <person name="Alam I."/>
            <person name="Rashid M."/>
            <person name="Vinu M."/>
            <person name="Ba-Alawi W."/>
            <person name="Anthony Kamau A."/>
            <person name="Kamanda Ngugi D."/>
            <person name="Goker M."/>
            <person name="Klenk H.P."/>
            <person name="Bajic V."/>
            <person name="Stingl U."/>
        </authorList>
    </citation>
    <scope>NUCLEOTIDE SEQUENCE [LARGE SCALE GENOMIC DNA]</scope>
    <source>
        <strain evidence="1">SCGC-AAA385D11</strain>
    </source>
</reference>
<sequence length="141" mass="15869">MASKPPDRVYIDESDKEDYKDLLEDSNSPLEGTGNPDVFLLAAVTGFRKGERIELDSKYGWARTEYFDDKAKSVIKAIAVAEEGLDVLLDKKKVYSIAEEYATTGVKLLKNDIFGRKYGTYIKELESDLKDIFESLSKGEP</sequence>
<gene>
    <name evidence="1" type="ORF">AKJ58_00635</name>
</gene>
<keyword evidence="2" id="KW-1185">Reference proteome</keyword>
<protein>
    <submittedName>
        <fullName evidence="1">Uncharacterized protein</fullName>
    </submittedName>
</protein>
<name>A0A133VP73_9EURY</name>